<evidence type="ECO:0000313" key="9">
    <source>
        <dbReference type="EMBL" id="KYQ92194.1"/>
    </source>
</evidence>
<dbReference type="OrthoDB" id="24893at2759"/>
<sequence>MGQTDIDKEKLIKFLQRSFNVLPRPYTNGLSTHSSLVYFIVSGLDLLGRLDLLDSQKEHIISWAYSLQILPSQNNQSDEVNIKNCGFRGAHYIGLPFLDCRTIQSDQSLPPPLECDIPNLANTYCSLLILRILGDDFSGINKKAIIKSLKYHQRPDGSFSGSADNMENDMRYLFCACAISFMLNDWSGMDTDLAYQYIVSSQTYEYAFAQGPNQEAHGGYTYCALSALALMNKLKDTPHQDQLLYWLVNRQFTGFNGRCNKDVDTCYSFWVGASLDILSKYHNVIDENLVKGFTIASQHESIGGIAKEPQQVPDLMHNYLSISGLSILGHPSVLPLNSVLGISQRAAGADWNNKLINQLSK</sequence>
<dbReference type="Pfam" id="PF00432">
    <property type="entry name" value="Prenyltrans"/>
    <property type="match status" value="1"/>
</dbReference>
<dbReference type="PANTHER" id="PTHR11774">
    <property type="entry name" value="GERANYLGERANYL TRANSFERASE TYPE BETA SUBUNIT"/>
    <property type="match status" value="1"/>
</dbReference>
<dbReference type="InterPro" id="IPR001330">
    <property type="entry name" value="Prenyltrans"/>
</dbReference>
<evidence type="ECO:0000256" key="1">
    <source>
        <dbReference type="ARBA" id="ARBA00001947"/>
    </source>
</evidence>
<dbReference type="PANTHER" id="PTHR11774:SF4">
    <property type="entry name" value="GERANYLGERANYL TRANSFERASE TYPE-1 SUBUNIT BETA"/>
    <property type="match status" value="1"/>
</dbReference>
<keyword evidence="10" id="KW-1185">Reference proteome</keyword>
<dbReference type="Gene3D" id="1.50.10.20">
    <property type="match status" value="1"/>
</dbReference>
<proteinExistence type="inferred from homology"/>
<keyword evidence="7" id="KW-0862">Zinc</keyword>
<comment type="similarity">
    <text evidence="2">Belongs to the protein prenyltransferase subunit beta family.</text>
</comment>
<evidence type="ECO:0000256" key="7">
    <source>
        <dbReference type="ARBA" id="ARBA00022833"/>
    </source>
</evidence>
<keyword evidence="4" id="KW-0808">Transferase</keyword>
<dbReference type="EMBL" id="LODT01000031">
    <property type="protein sequence ID" value="KYQ92194.1"/>
    <property type="molecule type" value="Genomic_DNA"/>
</dbReference>
<comment type="cofactor">
    <cofactor evidence="1">
        <name>Zn(2+)</name>
        <dbReference type="ChEBI" id="CHEBI:29105"/>
    </cofactor>
</comment>
<keyword evidence="3" id="KW-0637">Prenyltransferase</keyword>
<evidence type="ECO:0000313" key="10">
    <source>
        <dbReference type="Proteomes" id="UP000076078"/>
    </source>
</evidence>
<keyword evidence="6" id="KW-0677">Repeat</keyword>
<organism evidence="9 10">
    <name type="scientific">Tieghemostelium lacteum</name>
    <name type="common">Slime mold</name>
    <name type="synonym">Dictyostelium lacteum</name>
    <dbReference type="NCBI Taxonomy" id="361077"/>
    <lineage>
        <taxon>Eukaryota</taxon>
        <taxon>Amoebozoa</taxon>
        <taxon>Evosea</taxon>
        <taxon>Eumycetozoa</taxon>
        <taxon>Dictyostelia</taxon>
        <taxon>Dictyosteliales</taxon>
        <taxon>Raperosteliaceae</taxon>
        <taxon>Tieghemostelium</taxon>
    </lineage>
</organism>
<evidence type="ECO:0000256" key="6">
    <source>
        <dbReference type="ARBA" id="ARBA00022737"/>
    </source>
</evidence>
<feature type="domain" description="Prenyltransferase alpha-alpha toroid" evidence="8">
    <location>
        <begin position="7"/>
        <end position="341"/>
    </location>
</feature>
<dbReference type="GO" id="GO:0004662">
    <property type="term" value="F:CAAX-protein geranylgeranyltransferase activity"/>
    <property type="evidence" value="ECO:0007669"/>
    <property type="project" value="TreeGrafter"/>
</dbReference>
<dbReference type="STRING" id="361077.A0A151ZE80"/>
<dbReference type="InterPro" id="IPR008930">
    <property type="entry name" value="Terpenoid_cyclase/PrenylTrfase"/>
</dbReference>
<dbReference type="InterPro" id="IPR045089">
    <property type="entry name" value="PGGT1B-like"/>
</dbReference>
<keyword evidence="5" id="KW-0479">Metal-binding</keyword>
<dbReference type="AlphaFoldDB" id="A0A151ZE80"/>
<comment type="caution">
    <text evidence="9">The sequence shown here is derived from an EMBL/GenBank/DDBJ whole genome shotgun (WGS) entry which is preliminary data.</text>
</comment>
<dbReference type="InParanoid" id="A0A151ZE80"/>
<gene>
    <name evidence="9" type="ORF">DLAC_07041</name>
</gene>
<dbReference type="GO" id="GO:0005953">
    <property type="term" value="C:CAAX-protein geranylgeranyltransferase complex"/>
    <property type="evidence" value="ECO:0007669"/>
    <property type="project" value="TreeGrafter"/>
</dbReference>
<evidence type="ECO:0000256" key="5">
    <source>
        <dbReference type="ARBA" id="ARBA00022723"/>
    </source>
</evidence>
<protein>
    <recommendedName>
        <fullName evidence="8">Prenyltransferase alpha-alpha toroid domain-containing protein</fullName>
    </recommendedName>
</protein>
<dbReference type="Proteomes" id="UP000076078">
    <property type="component" value="Unassembled WGS sequence"/>
</dbReference>
<evidence type="ECO:0000259" key="8">
    <source>
        <dbReference type="Pfam" id="PF00432"/>
    </source>
</evidence>
<dbReference type="OMA" id="RWCLMRQ"/>
<dbReference type="FunCoup" id="A0A151ZE80">
    <property type="interactions" value="109"/>
</dbReference>
<name>A0A151ZE80_TIELA</name>
<evidence type="ECO:0000256" key="4">
    <source>
        <dbReference type="ARBA" id="ARBA00022679"/>
    </source>
</evidence>
<dbReference type="GO" id="GO:0046872">
    <property type="term" value="F:metal ion binding"/>
    <property type="evidence" value="ECO:0007669"/>
    <property type="project" value="UniProtKB-KW"/>
</dbReference>
<evidence type="ECO:0000256" key="3">
    <source>
        <dbReference type="ARBA" id="ARBA00022602"/>
    </source>
</evidence>
<reference evidence="9 10" key="1">
    <citation type="submission" date="2015-12" db="EMBL/GenBank/DDBJ databases">
        <title>Dictyostelia acquired genes for synthesis and detection of signals that induce cell-type specialization by lateral gene transfer from prokaryotes.</title>
        <authorList>
            <person name="Gloeckner G."/>
            <person name="Schaap P."/>
        </authorList>
    </citation>
    <scope>NUCLEOTIDE SEQUENCE [LARGE SCALE GENOMIC DNA]</scope>
    <source>
        <strain evidence="9 10">TK</strain>
    </source>
</reference>
<dbReference type="SUPFAM" id="SSF48239">
    <property type="entry name" value="Terpenoid cyclases/Protein prenyltransferases"/>
    <property type="match status" value="1"/>
</dbReference>
<accession>A0A151ZE80</accession>
<evidence type="ECO:0000256" key="2">
    <source>
        <dbReference type="ARBA" id="ARBA00010497"/>
    </source>
</evidence>